<accession>A0A831VS75</accession>
<dbReference type="SUPFAM" id="SSF48452">
    <property type="entry name" value="TPR-like"/>
    <property type="match status" value="1"/>
</dbReference>
<feature type="domain" description="RagB/SusD" evidence="6">
    <location>
        <begin position="334"/>
        <end position="422"/>
    </location>
</feature>
<feature type="domain" description="SusD-like N-terminal" evidence="7">
    <location>
        <begin position="43"/>
        <end position="198"/>
    </location>
</feature>
<evidence type="ECO:0000256" key="3">
    <source>
        <dbReference type="ARBA" id="ARBA00022729"/>
    </source>
</evidence>
<comment type="subcellular location">
    <subcellularLocation>
        <location evidence="1">Cell outer membrane</location>
    </subcellularLocation>
</comment>
<dbReference type="InterPro" id="IPR012944">
    <property type="entry name" value="SusD_RagB_dom"/>
</dbReference>
<dbReference type="InterPro" id="IPR033985">
    <property type="entry name" value="SusD-like_N"/>
</dbReference>
<dbReference type="InterPro" id="IPR011990">
    <property type="entry name" value="TPR-like_helical_dom_sf"/>
</dbReference>
<dbReference type="EMBL" id="DRGL01000045">
    <property type="protein sequence ID" value="HEA21752.1"/>
    <property type="molecule type" value="Genomic_DNA"/>
</dbReference>
<dbReference type="Gene3D" id="1.25.40.390">
    <property type="match status" value="1"/>
</dbReference>
<evidence type="ECO:0000256" key="4">
    <source>
        <dbReference type="ARBA" id="ARBA00023136"/>
    </source>
</evidence>
<organism evidence="8">
    <name type="scientific">Pricia antarctica</name>
    <dbReference type="NCBI Taxonomy" id="641691"/>
    <lineage>
        <taxon>Bacteria</taxon>
        <taxon>Pseudomonadati</taxon>
        <taxon>Bacteroidota</taxon>
        <taxon>Flavobacteriia</taxon>
        <taxon>Flavobacteriales</taxon>
        <taxon>Flavobacteriaceae</taxon>
        <taxon>Pricia</taxon>
    </lineage>
</organism>
<reference evidence="8" key="1">
    <citation type="journal article" date="2020" name="mSystems">
        <title>Genome- and Community-Level Interaction Insights into Carbon Utilization and Element Cycling Functions of Hydrothermarchaeota in Hydrothermal Sediment.</title>
        <authorList>
            <person name="Zhou Z."/>
            <person name="Liu Y."/>
            <person name="Xu W."/>
            <person name="Pan J."/>
            <person name="Luo Z.H."/>
            <person name="Li M."/>
        </authorList>
    </citation>
    <scope>NUCLEOTIDE SEQUENCE [LARGE SCALE GENOMIC DNA]</scope>
    <source>
        <strain evidence="8">HyVt-345</strain>
    </source>
</reference>
<dbReference type="AlphaFoldDB" id="A0A831VS75"/>
<gene>
    <name evidence="8" type="ORF">ENH87_12660</name>
</gene>
<evidence type="ECO:0000256" key="5">
    <source>
        <dbReference type="ARBA" id="ARBA00023237"/>
    </source>
</evidence>
<evidence type="ECO:0000256" key="1">
    <source>
        <dbReference type="ARBA" id="ARBA00004442"/>
    </source>
</evidence>
<keyword evidence="3" id="KW-0732">Signal</keyword>
<dbReference type="Proteomes" id="UP000886191">
    <property type="component" value="Unassembled WGS sequence"/>
</dbReference>
<keyword evidence="4" id="KW-0472">Membrane</keyword>
<evidence type="ECO:0000256" key="2">
    <source>
        <dbReference type="ARBA" id="ARBA00006275"/>
    </source>
</evidence>
<dbReference type="GO" id="GO:0009279">
    <property type="term" value="C:cell outer membrane"/>
    <property type="evidence" value="ECO:0007669"/>
    <property type="project" value="UniProtKB-SubCell"/>
</dbReference>
<proteinExistence type="inferred from homology"/>
<evidence type="ECO:0000259" key="7">
    <source>
        <dbReference type="Pfam" id="PF14322"/>
    </source>
</evidence>
<comment type="similarity">
    <text evidence="2">Belongs to the SusD family.</text>
</comment>
<comment type="caution">
    <text evidence="8">The sequence shown here is derived from an EMBL/GenBank/DDBJ whole genome shotgun (WGS) entry which is preliminary data.</text>
</comment>
<dbReference type="Pfam" id="PF14322">
    <property type="entry name" value="SusD-like_3"/>
    <property type="match status" value="1"/>
</dbReference>
<protein>
    <submittedName>
        <fullName evidence="8">RagB/SusD family nutrient uptake outer membrane protein</fullName>
    </submittedName>
</protein>
<evidence type="ECO:0000313" key="8">
    <source>
        <dbReference type="EMBL" id="HEA21752.1"/>
    </source>
</evidence>
<name>A0A831VS75_9FLAO</name>
<dbReference type="Pfam" id="PF07980">
    <property type="entry name" value="SusD_RagB"/>
    <property type="match status" value="1"/>
</dbReference>
<sequence length="443" mass="49442">MKNFKIIVSILMVSLFLVNCEGELLNISPVSTISTSTFYKQPSDFEEALIGIYDAFQGFADNEYLRFTELRSDNSDGVEQASFVDISRDASSLNTGVTNGLWHRLYSFINLSNAILDRIDDVPFINESRKNSIKGQGLFFRGLGHYYVGKFFGEGVVLTSQIEITEAQNITSLVNQDALFSQAESDFSEAIDVLSVTVGFGEVSKYVAEGFLADYYMFTGQPNKAMPLLESVLQESDASWEPIFENIHATDQNQEVIFAAAFAGGIDIATSYPQWAVTTDGLLVDGFTTYTDDLLNHFEDGDLRRLATLEVGEWTSPISGITFAAAQNEVRNVKLENGNNGNNQGTGDIIFIRYTDMLLYYAEALENNTGINGWTARSIVNQVRERAGLPLLSEVNVDDILQERRSEFVWEGQRWWDQVRTNNTAGIEATYEVPEIELARMGL</sequence>
<evidence type="ECO:0000259" key="6">
    <source>
        <dbReference type="Pfam" id="PF07980"/>
    </source>
</evidence>
<keyword evidence="5" id="KW-0998">Cell outer membrane</keyword>